<keyword evidence="2" id="KW-0175">Coiled coil</keyword>
<dbReference type="PANTHER" id="PTHR37299:SF1">
    <property type="entry name" value="STAGE 0 SPORULATION PROTEIN A HOMOLOG"/>
    <property type="match status" value="1"/>
</dbReference>
<feature type="coiled-coil region" evidence="2">
    <location>
        <begin position="103"/>
        <end position="130"/>
    </location>
</feature>
<evidence type="ECO:0000259" key="3">
    <source>
        <dbReference type="PROSITE" id="PS50110"/>
    </source>
</evidence>
<sequence>MINYLIIDDEPIAHEIIEEYAENLEILSLQKNCYNVFEAIEYLNTNSIDLIFLDINMPKISGFEFLKSLKNPPKVIVTTAYNTYAVESYELDVVDYLLKPFSLNRFLKAINKLRSDIEKYNEGTNSVEQKTIFLKDGKSHHQIKIIDILYIEALGNYTKVYTADKVIITLEKLSSYLEILPDIHFIQVHKSFIVSTAKIKQIANGKIIIEDHLIPIGQTYRKNITTFLNT</sequence>
<proteinExistence type="predicted"/>
<dbReference type="InterPro" id="IPR001789">
    <property type="entry name" value="Sig_transdc_resp-reg_receiver"/>
</dbReference>
<dbReference type="Gene3D" id="3.40.50.2300">
    <property type="match status" value="1"/>
</dbReference>
<feature type="modified residue" description="4-aspartylphosphate" evidence="1">
    <location>
        <position position="54"/>
    </location>
</feature>
<gene>
    <name evidence="5" type="ORF">H7F21_08440</name>
</gene>
<keyword evidence="1" id="KW-0597">Phosphoprotein</keyword>
<dbReference type="Pfam" id="PF00072">
    <property type="entry name" value="Response_reg"/>
    <property type="match status" value="1"/>
</dbReference>
<protein>
    <submittedName>
        <fullName evidence="5">Response regulator transcription factor</fullName>
    </submittedName>
</protein>
<dbReference type="GO" id="GO:0000156">
    <property type="term" value="F:phosphorelay response regulator activity"/>
    <property type="evidence" value="ECO:0007669"/>
    <property type="project" value="InterPro"/>
</dbReference>
<organism evidence="5 6">
    <name type="scientific">Winogradskyella flava</name>
    <dbReference type="NCBI Taxonomy" id="1884876"/>
    <lineage>
        <taxon>Bacteria</taxon>
        <taxon>Pseudomonadati</taxon>
        <taxon>Bacteroidota</taxon>
        <taxon>Flavobacteriia</taxon>
        <taxon>Flavobacteriales</taxon>
        <taxon>Flavobacteriaceae</taxon>
        <taxon>Winogradskyella</taxon>
    </lineage>
</organism>
<accession>A0A842IWE0</accession>
<evidence type="ECO:0000256" key="2">
    <source>
        <dbReference type="SAM" id="Coils"/>
    </source>
</evidence>
<name>A0A842IWE0_9FLAO</name>
<dbReference type="SUPFAM" id="SSF52172">
    <property type="entry name" value="CheY-like"/>
    <property type="match status" value="1"/>
</dbReference>
<dbReference type="Gene3D" id="2.40.50.1020">
    <property type="entry name" value="LytTr DNA-binding domain"/>
    <property type="match status" value="1"/>
</dbReference>
<dbReference type="Pfam" id="PF04397">
    <property type="entry name" value="LytTR"/>
    <property type="match status" value="1"/>
</dbReference>
<dbReference type="Proteomes" id="UP000533900">
    <property type="component" value="Unassembled WGS sequence"/>
</dbReference>
<evidence type="ECO:0000313" key="5">
    <source>
        <dbReference type="EMBL" id="MBC2845118.1"/>
    </source>
</evidence>
<dbReference type="InterPro" id="IPR046947">
    <property type="entry name" value="LytR-like"/>
</dbReference>
<dbReference type="PROSITE" id="PS50930">
    <property type="entry name" value="HTH_LYTTR"/>
    <property type="match status" value="1"/>
</dbReference>
<evidence type="ECO:0000313" key="6">
    <source>
        <dbReference type="Proteomes" id="UP000533900"/>
    </source>
</evidence>
<dbReference type="EMBL" id="JACLCP010000002">
    <property type="protein sequence ID" value="MBC2845118.1"/>
    <property type="molecule type" value="Genomic_DNA"/>
</dbReference>
<dbReference type="AlphaFoldDB" id="A0A842IWE0"/>
<feature type="domain" description="HTH LytTR-type" evidence="4">
    <location>
        <begin position="132"/>
        <end position="230"/>
    </location>
</feature>
<dbReference type="RefSeq" id="WP_185788831.1">
    <property type="nucleotide sequence ID" value="NZ_JACLCP010000002.1"/>
</dbReference>
<dbReference type="InterPro" id="IPR007492">
    <property type="entry name" value="LytTR_DNA-bd_dom"/>
</dbReference>
<keyword evidence="6" id="KW-1185">Reference proteome</keyword>
<dbReference type="SMART" id="SM00448">
    <property type="entry name" value="REC"/>
    <property type="match status" value="1"/>
</dbReference>
<dbReference type="PANTHER" id="PTHR37299">
    <property type="entry name" value="TRANSCRIPTIONAL REGULATOR-RELATED"/>
    <property type="match status" value="1"/>
</dbReference>
<dbReference type="SMART" id="SM00850">
    <property type="entry name" value="LytTR"/>
    <property type="match status" value="1"/>
</dbReference>
<evidence type="ECO:0000259" key="4">
    <source>
        <dbReference type="PROSITE" id="PS50930"/>
    </source>
</evidence>
<dbReference type="GO" id="GO:0003677">
    <property type="term" value="F:DNA binding"/>
    <property type="evidence" value="ECO:0007669"/>
    <property type="project" value="InterPro"/>
</dbReference>
<feature type="domain" description="Response regulatory" evidence="3">
    <location>
        <begin position="3"/>
        <end position="114"/>
    </location>
</feature>
<evidence type="ECO:0000256" key="1">
    <source>
        <dbReference type="PROSITE-ProRule" id="PRU00169"/>
    </source>
</evidence>
<reference evidence="5" key="1">
    <citation type="submission" date="2020-08" db="EMBL/GenBank/DDBJ databases">
        <title>Winogradskyella ouciana sp. nov., isolated from the hadal seawater of the Mariana Trench.</title>
        <authorList>
            <person name="He X."/>
        </authorList>
    </citation>
    <scope>NUCLEOTIDE SEQUENCE [LARGE SCALE GENOMIC DNA]</scope>
    <source>
        <strain evidence="5">KCTC 52348</strain>
    </source>
</reference>
<dbReference type="InterPro" id="IPR011006">
    <property type="entry name" value="CheY-like_superfamily"/>
</dbReference>
<dbReference type="PROSITE" id="PS50110">
    <property type="entry name" value="RESPONSE_REGULATORY"/>
    <property type="match status" value="1"/>
</dbReference>
<comment type="caution">
    <text evidence="5">The sequence shown here is derived from an EMBL/GenBank/DDBJ whole genome shotgun (WGS) entry which is preliminary data.</text>
</comment>